<organism evidence="15 16">
    <name type="scientific">Eiseniibacteriota bacterium</name>
    <dbReference type="NCBI Taxonomy" id="2212470"/>
    <lineage>
        <taxon>Bacteria</taxon>
        <taxon>Candidatus Eiseniibacteriota</taxon>
    </lineage>
</organism>
<evidence type="ECO:0000256" key="10">
    <source>
        <dbReference type="PIRSR" id="PIRSR000445-2"/>
    </source>
</evidence>
<evidence type="ECO:0000256" key="3">
    <source>
        <dbReference type="ARBA" id="ARBA00012970"/>
    </source>
</evidence>
<comment type="subunit">
    <text evidence="8">Homodimer.</text>
</comment>
<evidence type="ECO:0000256" key="2">
    <source>
        <dbReference type="ARBA" id="ARBA00005916"/>
    </source>
</evidence>
<evidence type="ECO:0000256" key="11">
    <source>
        <dbReference type="PIRSR" id="PIRSR000445-4"/>
    </source>
</evidence>
<evidence type="ECO:0000259" key="12">
    <source>
        <dbReference type="Pfam" id="PF00745"/>
    </source>
</evidence>
<feature type="domain" description="Glutamyl-tRNA reductase N-terminal" evidence="14">
    <location>
        <begin position="9"/>
        <end position="159"/>
    </location>
</feature>
<feature type="binding site" evidence="8 10">
    <location>
        <begin position="119"/>
        <end position="121"/>
    </location>
    <ligand>
        <name>substrate</name>
    </ligand>
</feature>
<dbReference type="Pfam" id="PF05201">
    <property type="entry name" value="GlutR_N"/>
    <property type="match status" value="1"/>
</dbReference>
<name>A0A956NAS1_UNCEI</name>
<dbReference type="Gene3D" id="3.40.50.720">
    <property type="entry name" value="NAD(P)-binding Rossmann-like Domain"/>
    <property type="match status" value="1"/>
</dbReference>
<dbReference type="GO" id="GO:0050661">
    <property type="term" value="F:NADP binding"/>
    <property type="evidence" value="ECO:0007669"/>
    <property type="project" value="InterPro"/>
</dbReference>
<dbReference type="PIRSF" id="PIRSF000445">
    <property type="entry name" value="4pyrrol_synth_GluRdtase"/>
    <property type="match status" value="1"/>
</dbReference>
<dbReference type="Pfam" id="PF01488">
    <property type="entry name" value="Shikimate_DH"/>
    <property type="match status" value="1"/>
</dbReference>
<comment type="similarity">
    <text evidence="2 8">Belongs to the glutamyl-tRNA reductase family.</text>
</comment>
<dbReference type="InterPro" id="IPR036343">
    <property type="entry name" value="GluRdtase_N_sf"/>
</dbReference>
<dbReference type="InterPro" id="IPR006151">
    <property type="entry name" value="Shikm_DH/Glu-tRNA_Rdtase"/>
</dbReference>
<comment type="domain">
    <text evidence="8">Possesses an unusual extended V-shaped dimeric structure with each monomer consisting of three distinct domains arranged along a curved 'spinal' alpha-helix. The N-terminal catalytic domain specifically recognizes the glutamate moiety of the substrate. The second domain is the NADPH-binding domain, and the third C-terminal domain is responsible for dimerization.</text>
</comment>
<feature type="active site" description="Nucleophile" evidence="8 9">
    <location>
        <position position="53"/>
    </location>
</feature>
<proteinExistence type="inferred from homology"/>
<dbReference type="InterPro" id="IPR036453">
    <property type="entry name" value="GluRdtase_dimer_dom_sf"/>
</dbReference>
<evidence type="ECO:0000256" key="6">
    <source>
        <dbReference type="ARBA" id="ARBA00023244"/>
    </source>
</evidence>
<dbReference type="Pfam" id="PF00745">
    <property type="entry name" value="GlutR_dimer"/>
    <property type="match status" value="1"/>
</dbReference>
<gene>
    <name evidence="8" type="primary">hemA</name>
    <name evidence="15" type="ORF">KDA27_06150</name>
</gene>
<dbReference type="PANTHER" id="PTHR43013">
    <property type="entry name" value="GLUTAMYL-TRNA REDUCTASE"/>
    <property type="match status" value="1"/>
</dbReference>
<feature type="binding site" evidence="8 10">
    <location>
        <begin position="52"/>
        <end position="55"/>
    </location>
    <ligand>
        <name>substrate</name>
    </ligand>
</feature>
<dbReference type="EC" id="1.2.1.70" evidence="3 8"/>
<reference evidence="15" key="2">
    <citation type="journal article" date="2021" name="Microbiome">
        <title>Successional dynamics and alternative stable states in a saline activated sludge microbial community over 9 years.</title>
        <authorList>
            <person name="Wang Y."/>
            <person name="Ye J."/>
            <person name="Ju F."/>
            <person name="Liu L."/>
            <person name="Boyd J.A."/>
            <person name="Deng Y."/>
            <person name="Parks D.H."/>
            <person name="Jiang X."/>
            <person name="Yin X."/>
            <person name="Woodcroft B.J."/>
            <person name="Tyson G.W."/>
            <person name="Hugenholtz P."/>
            <person name="Polz M.F."/>
            <person name="Zhang T."/>
        </authorList>
    </citation>
    <scope>NUCLEOTIDE SEQUENCE</scope>
    <source>
        <strain evidence="15">HKST-UBA02</strain>
    </source>
</reference>
<sequence>MAMERIGLVGVSTRRAGPGTLQAFTIPKEEQAERLPELRRALGAKEMIYLATCNRVEVAFHADEDIPIAQFRPRIFELLQGRPPQPGESERALRIWAGEGAVEHMFLVASGLDSAQVGEREIRTQMRDAQKKARELGLSSSLLDFLMSEALKVSAEVHRSVNANRSPTSLADVATETLLERHAKTPGPIALVGVSPMTRICARSLTRAGVPVIVVNRTKERADELVAEVGGESRALAEFLDTPDAVEAVLLATGSPEPVLKRPTLERLAARVPSGVAPLLIDMAIPPDVDPDAARAVGLPRMTMDEITQTAEASRQSRLLDLAPAREIVDEGLATVRTQLADKIVGPVIAKITQRYRDTANEGVERLFRKELKNLGEEEREAVRRWAEVLAKRFAHVPVLGLRGLAEELGAGAVRTFLEATHEDLYVEPVFDGLESITEMEGVES</sequence>
<evidence type="ECO:0000259" key="13">
    <source>
        <dbReference type="Pfam" id="PF01488"/>
    </source>
</evidence>
<accession>A0A956NAS1</accession>
<feature type="binding site" evidence="8 10">
    <location>
        <position position="114"/>
    </location>
    <ligand>
        <name>substrate</name>
    </ligand>
</feature>
<dbReference type="AlphaFoldDB" id="A0A956NAS1"/>
<evidence type="ECO:0000256" key="9">
    <source>
        <dbReference type="PIRSR" id="PIRSR000445-1"/>
    </source>
</evidence>
<dbReference type="HAMAP" id="MF_00087">
    <property type="entry name" value="Glu_tRNA_reductase"/>
    <property type="match status" value="1"/>
</dbReference>
<feature type="binding site" evidence="8 10">
    <location>
        <position position="125"/>
    </location>
    <ligand>
        <name>substrate</name>
    </ligand>
</feature>
<dbReference type="Gene3D" id="3.30.460.30">
    <property type="entry name" value="Glutamyl-tRNA reductase, N-terminal domain"/>
    <property type="match status" value="1"/>
</dbReference>
<comment type="caution">
    <text evidence="15">The sequence shown here is derived from an EMBL/GenBank/DDBJ whole genome shotgun (WGS) entry which is preliminary data.</text>
</comment>
<comment type="function">
    <text evidence="8">Catalyzes the NADPH-dependent reduction of glutamyl-tRNA(Glu) to glutamate 1-semialdehyde (GSA).</text>
</comment>
<evidence type="ECO:0000256" key="7">
    <source>
        <dbReference type="ARBA" id="ARBA00047464"/>
    </source>
</evidence>
<keyword evidence="4 8" id="KW-0521">NADP</keyword>
<evidence type="ECO:0000256" key="8">
    <source>
        <dbReference type="HAMAP-Rule" id="MF_00087"/>
    </source>
</evidence>
<comment type="pathway">
    <text evidence="1 8">Porphyrin-containing compound metabolism; protoporphyrin-IX biosynthesis; 5-aminolevulinate from L-glutamyl-tRNA(Glu): step 1/2.</text>
</comment>
<feature type="domain" description="Tetrapyrrole biosynthesis glutamyl-tRNA reductase dimerisation" evidence="12">
    <location>
        <begin position="325"/>
        <end position="417"/>
    </location>
</feature>
<comment type="miscellaneous">
    <text evidence="8">During catalysis, the active site Cys acts as a nucleophile attacking the alpha-carbonyl group of tRNA-bound glutamate with the formation of a thioester intermediate between enzyme and glutamate, and the concomitant release of tRNA(Glu). The thioester intermediate is finally reduced by direct hydride transfer from NADPH, to form the product GSA.</text>
</comment>
<dbReference type="GO" id="GO:0019353">
    <property type="term" value="P:protoporphyrinogen IX biosynthetic process from glutamate"/>
    <property type="evidence" value="ECO:0007669"/>
    <property type="project" value="TreeGrafter"/>
</dbReference>
<dbReference type="InterPro" id="IPR000343">
    <property type="entry name" value="4pyrrol_synth_GluRdtase"/>
</dbReference>
<dbReference type="PANTHER" id="PTHR43013:SF1">
    <property type="entry name" value="GLUTAMYL-TRNA REDUCTASE"/>
    <property type="match status" value="1"/>
</dbReference>
<keyword evidence="5 8" id="KW-0560">Oxidoreductase</keyword>
<evidence type="ECO:0000256" key="5">
    <source>
        <dbReference type="ARBA" id="ARBA00023002"/>
    </source>
</evidence>
<dbReference type="Proteomes" id="UP000739538">
    <property type="component" value="Unassembled WGS sequence"/>
</dbReference>
<feature type="site" description="Important for activity" evidence="8 11">
    <location>
        <position position="104"/>
    </location>
</feature>
<evidence type="ECO:0000256" key="1">
    <source>
        <dbReference type="ARBA" id="ARBA00005059"/>
    </source>
</evidence>
<dbReference type="SUPFAM" id="SSF51735">
    <property type="entry name" value="NAD(P)-binding Rossmann-fold domains"/>
    <property type="match status" value="1"/>
</dbReference>
<evidence type="ECO:0000313" key="15">
    <source>
        <dbReference type="EMBL" id="MCA9755367.1"/>
    </source>
</evidence>
<evidence type="ECO:0000313" key="16">
    <source>
        <dbReference type="Proteomes" id="UP000739538"/>
    </source>
</evidence>
<evidence type="ECO:0000259" key="14">
    <source>
        <dbReference type="Pfam" id="PF05201"/>
    </source>
</evidence>
<dbReference type="GO" id="GO:0008883">
    <property type="term" value="F:glutamyl-tRNA reductase activity"/>
    <property type="evidence" value="ECO:0007669"/>
    <property type="project" value="UniProtKB-UniRule"/>
</dbReference>
<dbReference type="SUPFAM" id="SSF69742">
    <property type="entry name" value="Glutamyl tRNA-reductase catalytic, N-terminal domain"/>
    <property type="match status" value="1"/>
</dbReference>
<comment type="catalytic activity">
    <reaction evidence="7 8">
        <text>(S)-4-amino-5-oxopentanoate + tRNA(Glu) + NADP(+) = L-glutamyl-tRNA(Glu) + NADPH + H(+)</text>
        <dbReference type="Rhea" id="RHEA:12344"/>
        <dbReference type="Rhea" id="RHEA-COMP:9663"/>
        <dbReference type="Rhea" id="RHEA-COMP:9680"/>
        <dbReference type="ChEBI" id="CHEBI:15378"/>
        <dbReference type="ChEBI" id="CHEBI:57501"/>
        <dbReference type="ChEBI" id="CHEBI:57783"/>
        <dbReference type="ChEBI" id="CHEBI:58349"/>
        <dbReference type="ChEBI" id="CHEBI:78442"/>
        <dbReference type="ChEBI" id="CHEBI:78520"/>
        <dbReference type="EC" id="1.2.1.70"/>
    </reaction>
</comment>
<dbReference type="InterPro" id="IPR015895">
    <property type="entry name" value="4pyrrol_synth_GluRdtase_N"/>
</dbReference>
<dbReference type="EMBL" id="JAGQHS010000021">
    <property type="protein sequence ID" value="MCA9755367.1"/>
    <property type="molecule type" value="Genomic_DNA"/>
</dbReference>
<evidence type="ECO:0000256" key="4">
    <source>
        <dbReference type="ARBA" id="ARBA00022857"/>
    </source>
</evidence>
<dbReference type="SUPFAM" id="SSF69075">
    <property type="entry name" value="Glutamyl tRNA-reductase dimerization domain"/>
    <property type="match status" value="1"/>
</dbReference>
<dbReference type="InterPro" id="IPR015896">
    <property type="entry name" value="4pyrrol_synth_GluRdtase_dimer"/>
</dbReference>
<dbReference type="InterPro" id="IPR036291">
    <property type="entry name" value="NAD(P)-bd_dom_sf"/>
</dbReference>
<protein>
    <recommendedName>
        <fullName evidence="3 8">Glutamyl-tRNA reductase</fullName>
        <shortName evidence="8">GluTR</shortName>
        <ecNumber evidence="3 8">1.2.1.70</ecNumber>
    </recommendedName>
</protein>
<feature type="binding site" evidence="8">
    <location>
        <begin position="193"/>
        <end position="198"/>
    </location>
    <ligand>
        <name>NADP(+)</name>
        <dbReference type="ChEBI" id="CHEBI:58349"/>
    </ligand>
</feature>
<feature type="domain" description="Quinate/shikimate 5-dehydrogenase/glutamyl-tRNA reductase" evidence="13">
    <location>
        <begin position="189"/>
        <end position="308"/>
    </location>
</feature>
<reference evidence="15" key="1">
    <citation type="submission" date="2020-04" db="EMBL/GenBank/DDBJ databases">
        <authorList>
            <person name="Zhang T."/>
        </authorList>
    </citation>
    <scope>NUCLEOTIDE SEQUENCE</scope>
    <source>
        <strain evidence="15">HKST-UBA02</strain>
    </source>
</reference>
<keyword evidence="6 8" id="KW-0627">Porphyrin biosynthesis</keyword>